<dbReference type="InterPro" id="IPR039607">
    <property type="entry name" value="VQ_8/17/18/20/21/25"/>
</dbReference>
<dbReference type="PANTHER" id="PTHR33143:SF3">
    <property type="entry name" value="VQ MOTIF-CONTAINING PROTEIN 17-RELATED"/>
    <property type="match status" value="1"/>
</dbReference>
<reference evidence="3" key="1">
    <citation type="submission" date="2020-09" db="EMBL/GenBank/DDBJ databases">
        <title>Genome-Enabled Discovery of Anthraquinone Biosynthesis in Senna tora.</title>
        <authorList>
            <person name="Kang S.-H."/>
            <person name="Pandey R.P."/>
            <person name="Lee C.-M."/>
            <person name="Sim J.-S."/>
            <person name="Jeong J.-T."/>
            <person name="Choi B.-S."/>
            <person name="Jung M."/>
            <person name="Ginzburg D."/>
            <person name="Zhao K."/>
            <person name="Won S.Y."/>
            <person name="Oh T.-J."/>
            <person name="Yu Y."/>
            <person name="Kim N.-H."/>
            <person name="Lee O.R."/>
            <person name="Lee T.-H."/>
            <person name="Bashyal P."/>
            <person name="Kim T.-S."/>
            <person name="Lee W.-H."/>
            <person name="Kawkins C."/>
            <person name="Kim C.-K."/>
            <person name="Kim J.S."/>
            <person name="Ahn B.O."/>
            <person name="Rhee S.Y."/>
            <person name="Sohng J.K."/>
        </authorList>
    </citation>
    <scope>NUCLEOTIDE SEQUENCE</scope>
    <source>
        <tissue evidence="3">Leaf</tissue>
    </source>
</reference>
<dbReference type="GO" id="GO:0005634">
    <property type="term" value="C:nucleus"/>
    <property type="evidence" value="ECO:0007669"/>
    <property type="project" value="TreeGrafter"/>
</dbReference>
<dbReference type="InterPro" id="IPR008889">
    <property type="entry name" value="VQ"/>
</dbReference>
<dbReference type="Proteomes" id="UP000634136">
    <property type="component" value="Unassembled WGS sequence"/>
</dbReference>
<gene>
    <name evidence="3" type="ORF">G2W53_010792</name>
</gene>
<comment type="caution">
    <text evidence="3">The sequence shown here is derived from an EMBL/GenBank/DDBJ whole genome shotgun (WGS) entry which is preliminary data.</text>
</comment>
<keyword evidence="4" id="KW-1185">Reference proteome</keyword>
<feature type="domain" description="VQ" evidence="2">
    <location>
        <begin position="46"/>
        <end position="69"/>
    </location>
</feature>
<evidence type="ECO:0000313" key="4">
    <source>
        <dbReference type="Proteomes" id="UP000634136"/>
    </source>
</evidence>
<feature type="region of interest" description="Disordered" evidence="1">
    <location>
        <begin position="1"/>
        <end position="32"/>
    </location>
</feature>
<organism evidence="3 4">
    <name type="scientific">Senna tora</name>
    <dbReference type="NCBI Taxonomy" id="362788"/>
    <lineage>
        <taxon>Eukaryota</taxon>
        <taxon>Viridiplantae</taxon>
        <taxon>Streptophyta</taxon>
        <taxon>Embryophyta</taxon>
        <taxon>Tracheophyta</taxon>
        <taxon>Spermatophyta</taxon>
        <taxon>Magnoliopsida</taxon>
        <taxon>eudicotyledons</taxon>
        <taxon>Gunneridae</taxon>
        <taxon>Pentapetalae</taxon>
        <taxon>rosids</taxon>
        <taxon>fabids</taxon>
        <taxon>Fabales</taxon>
        <taxon>Fabaceae</taxon>
        <taxon>Caesalpinioideae</taxon>
        <taxon>Cassia clade</taxon>
        <taxon>Senna</taxon>
    </lineage>
</organism>
<name>A0A834X1P3_9FABA</name>
<dbReference type="OrthoDB" id="693437at2759"/>
<protein>
    <submittedName>
        <fullName evidence="3">VQ motif-containing protein 25-like</fullName>
    </submittedName>
</protein>
<dbReference type="Pfam" id="PF05678">
    <property type="entry name" value="VQ"/>
    <property type="match status" value="1"/>
</dbReference>
<dbReference type="AlphaFoldDB" id="A0A834X1P3"/>
<sequence length="160" mass="18439">MTKPYTSFPNSSPNSSSSKLGIDHNNRGSHNMISKLKPTKIRIVHIYAPEIIQTDAANFRELVQRLTGNKQPEEDESKIPSITKDVILEKEKEFLGMKNGERIKNEEEDDEIWRRAKPNHHERFSGFFDGFSELDGFYGILINLLLKIEELVLDSPLERL</sequence>
<accession>A0A834X1P3</accession>
<evidence type="ECO:0000256" key="1">
    <source>
        <dbReference type="SAM" id="MobiDB-lite"/>
    </source>
</evidence>
<dbReference type="PANTHER" id="PTHR33143">
    <property type="entry name" value="F16F4.1 PROTEIN-RELATED"/>
    <property type="match status" value="1"/>
</dbReference>
<dbReference type="EMBL" id="JAAIUW010000004">
    <property type="protein sequence ID" value="KAF7835933.1"/>
    <property type="molecule type" value="Genomic_DNA"/>
</dbReference>
<evidence type="ECO:0000259" key="2">
    <source>
        <dbReference type="Pfam" id="PF05678"/>
    </source>
</evidence>
<evidence type="ECO:0000313" key="3">
    <source>
        <dbReference type="EMBL" id="KAF7835933.1"/>
    </source>
</evidence>
<feature type="compositionally biased region" description="Low complexity" evidence="1">
    <location>
        <begin position="7"/>
        <end position="18"/>
    </location>
</feature>
<proteinExistence type="predicted"/>